<dbReference type="AlphaFoldDB" id="A0A9D3PCS4"/>
<keyword evidence="3" id="KW-1185">Reference proteome</keyword>
<dbReference type="Proteomes" id="UP001046870">
    <property type="component" value="Chromosome 22"/>
</dbReference>
<dbReference type="GO" id="GO:0006955">
    <property type="term" value="P:immune response"/>
    <property type="evidence" value="ECO:0007669"/>
    <property type="project" value="InterPro"/>
</dbReference>
<evidence type="ECO:0000313" key="3">
    <source>
        <dbReference type="Proteomes" id="UP001046870"/>
    </source>
</evidence>
<keyword evidence="1" id="KW-0472">Membrane</keyword>
<organism evidence="2 3">
    <name type="scientific">Megalops atlanticus</name>
    <name type="common">Tarpon</name>
    <name type="synonym">Clupea gigantea</name>
    <dbReference type="NCBI Taxonomy" id="7932"/>
    <lineage>
        <taxon>Eukaryota</taxon>
        <taxon>Metazoa</taxon>
        <taxon>Chordata</taxon>
        <taxon>Craniata</taxon>
        <taxon>Vertebrata</taxon>
        <taxon>Euteleostomi</taxon>
        <taxon>Actinopterygii</taxon>
        <taxon>Neopterygii</taxon>
        <taxon>Teleostei</taxon>
        <taxon>Elopiformes</taxon>
        <taxon>Megalopidae</taxon>
        <taxon>Megalops</taxon>
    </lineage>
</organism>
<dbReference type="SUPFAM" id="SSF54117">
    <property type="entry name" value="Interleukin 8-like chemokines"/>
    <property type="match status" value="1"/>
</dbReference>
<dbReference type="GO" id="GO:0008009">
    <property type="term" value="F:chemokine activity"/>
    <property type="evidence" value="ECO:0007669"/>
    <property type="project" value="InterPro"/>
</dbReference>
<dbReference type="InterPro" id="IPR036048">
    <property type="entry name" value="Interleukin_8-like_sf"/>
</dbReference>
<name>A0A9D3PCS4_MEGAT</name>
<reference evidence="2" key="1">
    <citation type="submission" date="2021-01" db="EMBL/GenBank/DDBJ databases">
        <authorList>
            <person name="Zahm M."/>
            <person name="Roques C."/>
            <person name="Cabau C."/>
            <person name="Klopp C."/>
            <person name="Donnadieu C."/>
            <person name="Jouanno E."/>
            <person name="Lampietro C."/>
            <person name="Louis A."/>
            <person name="Herpin A."/>
            <person name="Echchiki A."/>
            <person name="Berthelot C."/>
            <person name="Parey E."/>
            <person name="Roest-Crollius H."/>
            <person name="Braasch I."/>
            <person name="Postlethwait J."/>
            <person name="Bobe J."/>
            <person name="Montfort J."/>
            <person name="Bouchez O."/>
            <person name="Begum T."/>
            <person name="Mejri S."/>
            <person name="Adams A."/>
            <person name="Chen W.-J."/>
            <person name="Guiguen Y."/>
        </authorList>
    </citation>
    <scope>NUCLEOTIDE SEQUENCE</scope>
    <source>
        <strain evidence="2">YG-15Mar2019-1</strain>
        <tissue evidence="2">Brain</tissue>
    </source>
</reference>
<evidence type="ECO:0000313" key="2">
    <source>
        <dbReference type="EMBL" id="KAG7457097.1"/>
    </source>
</evidence>
<sequence length="133" mass="14648">MLQLPRPRAVSVPQTPYLLMGPHPRPCPRPLPHPALIYQQVQSSVHTQLGSVLLIGTMSQRRLAPTALLLACLLSMLSHTATAFYTVRNKKVCASAKDEWVKAHLTRLSAKLKTLAAKDEHMHGKNSSAILNN</sequence>
<dbReference type="GO" id="GO:0005576">
    <property type="term" value="C:extracellular region"/>
    <property type="evidence" value="ECO:0007669"/>
    <property type="project" value="InterPro"/>
</dbReference>
<dbReference type="EMBL" id="JAFDVH010000022">
    <property type="protein sequence ID" value="KAG7457097.1"/>
    <property type="molecule type" value="Genomic_DNA"/>
</dbReference>
<gene>
    <name evidence="2" type="ORF">MATL_G00242870</name>
</gene>
<feature type="transmembrane region" description="Helical" evidence="1">
    <location>
        <begin position="67"/>
        <end position="87"/>
    </location>
</feature>
<keyword evidence="1" id="KW-1133">Transmembrane helix</keyword>
<dbReference type="OrthoDB" id="8870994at2759"/>
<proteinExistence type="predicted"/>
<accession>A0A9D3PCS4</accession>
<dbReference type="Gene3D" id="2.40.50.40">
    <property type="match status" value="1"/>
</dbReference>
<evidence type="ECO:0000256" key="1">
    <source>
        <dbReference type="SAM" id="Phobius"/>
    </source>
</evidence>
<keyword evidence="1" id="KW-0812">Transmembrane</keyword>
<comment type="caution">
    <text evidence="2">The sequence shown here is derived from an EMBL/GenBank/DDBJ whole genome shotgun (WGS) entry which is preliminary data.</text>
</comment>
<protein>
    <submittedName>
        <fullName evidence="2">Uncharacterized protein</fullName>
    </submittedName>
</protein>